<organism evidence="2 3">
    <name type="scientific">Chalcocoris rutilans mononega-like virus 2</name>
    <dbReference type="NCBI Taxonomy" id="2973795"/>
    <lineage>
        <taxon>Viruses</taxon>
        <taxon>Riboviria</taxon>
        <taxon>Orthornavirae</taxon>
        <taxon>Negarnaviricota</taxon>
        <taxon>Haploviricotina</taxon>
        <taxon>Monjiviricetes</taxon>
        <taxon>Jingchuvirales</taxon>
        <taxon>Chuviridae</taxon>
        <taxon>Rochuvirus</taxon>
        <taxon>Rochuvirus chalcocoris</taxon>
    </lineage>
</organism>
<proteinExistence type="predicted"/>
<dbReference type="KEGG" id="vg:80541071"/>
<accession>A0A916LKZ1</accession>
<feature type="region of interest" description="Disordered" evidence="1">
    <location>
        <begin position="1"/>
        <end position="34"/>
    </location>
</feature>
<reference evidence="2" key="1">
    <citation type="journal article" date="2020" name="mSystems">
        <title>Abundant and Diverse RNA Viruses in Insects Revealed by RNA-Seq Analysis: Ecological and Evolutionary Implications.</title>
        <authorList>
            <person name="Wu H."/>
            <person name="Pang R."/>
            <person name="Cheng T."/>
            <person name="Xue L."/>
            <person name="Zeng H."/>
            <person name="Lei T."/>
            <person name="Chen M."/>
            <person name="Wu S."/>
            <person name="Ding Y."/>
            <person name="Zhang J."/>
            <person name="Shi M."/>
            <person name="Wu Q."/>
        </authorList>
    </citation>
    <scope>NUCLEOTIDE SEQUENCE</scope>
    <source>
        <strain evidence="2">Cameroon/2013</strain>
    </source>
</reference>
<reference evidence="2" key="2">
    <citation type="submission" date="2022-08" db="EMBL/GenBank/DDBJ databases">
        <authorList>
            <person name="Wu H."/>
            <person name="Pang R."/>
            <person name="Cheng T."/>
            <person name="Xue L."/>
            <person name="Zeng H."/>
            <person name="Lei T."/>
            <person name="Chen M."/>
            <person name="Wu S."/>
            <person name="Ding Y."/>
            <person name="Zhang J."/>
            <person name="Shi M."/>
            <person name="Wu Q."/>
        </authorList>
    </citation>
    <scope>NUCLEOTIDE SEQUENCE</scope>
    <source>
        <strain evidence="2">Cameroon/2013</strain>
    </source>
</reference>
<dbReference type="Proteomes" id="UP001161499">
    <property type="component" value="Segment"/>
</dbReference>
<sequence length="508" mass="56002">MSDPNQPGPSGVHFPSSDVTNEEGEQDLDQVESPPLSSLGAYLVSLKEGTHILERNEEEEDFGFLNRKAAFRDLLPANALYSHFALARVNFHPFTSDTYTSLEYYAAYIYGVMRATLMKPNYVIASTEGFVCAIGEVLADGLPGRSFLEVQKARDQVIYVVTRFILLPALRNAITGAELPVLQATMQEIGMRADLIACISGNAPTLPNALTIREAMQIITALGDIERRRNPPRALTMLVSYICSVAKKGSATAEFIRKIRTGVEQDLGVLLDLDPGIIAEISKQYGSHLNSNLVKRIMKCWTEWVPENALRVKLTVLQTSWEGLTGYKTILDTLVGYPDFPWATLYMLPGYSKEFVAFSVAIDTVSDDEYYGFNRDLGNAAIRNYRNLASACANIASIVGGDTHIMAARCFADNYASKPKILDLITKYINAPRSPDQVGGIVLDIINKARSTQDIPALDELPEAVMAPHPPFVGQQDRGYPHDQQMAEMLPLIRNLNARFVNNGGQGN</sequence>
<evidence type="ECO:0000256" key="1">
    <source>
        <dbReference type="SAM" id="MobiDB-lite"/>
    </source>
</evidence>
<protein>
    <submittedName>
        <fullName evidence="2">Glycoprotein</fullName>
    </submittedName>
</protein>
<feature type="compositionally biased region" description="Acidic residues" evidence="1">
    <location>
        <begin position="20"/>
        <end position="30"/>
    </location>
</feature>
<dbReference type="RefSeq" id="YP_010802334.1">
    <property type="nucleotide sequence ID" value="NC_076990.1"/>
</dbReference>
<name>A0A916LKZ1_9VIRU</name>
<dbReference type="EMBL" id="BK061671">
    <property type="protein sequence ID" value="DAZ90594.1"/>
    <property type="molecule type" value="Viral_cRNA"/>
</dbReference>
<evidence type="ECO:0000313" key="2">
    <source>
        <dbReference type="EMBL" id="DAZ90594.1"/>
    </source>
</evidence>
<dbReference type="GeneID" id="80541071"/>
<evidence type="ECO:0000313" key="3">
    <source>
        <dbReference type="Proteomes" id="UP001161499"/>
    </source>
</evidence>
<keyword evidence="3" id="KW-1185">Reference proteome</keyword>